<protein>
    <recommendedName>
        <fullName evidence="3">DUF4242 domain-containing protein</fullName>
    </recommendedName>
</protein>
<dbReference type="Pfam" id="PF14026">
    <property type="entry name" value="SCO4226-like"/>
    <property type="match status" value="1"/>
</dbReference>
<dbReference type="AlphaFoldDB" id="A0A919U0K3"/>
<dbReference type="RefSeq" id="WP_203757975.1">
    <property type="nucleotide sequence ID" value="NZ_BONK01000014.1"/>
</dbReference>
<proteinExistence type="predicted"/>
<gene>
    <name evidence="1" type="ORF">Cch01nite_36940</name>
</gene>
<dbReference type="InterPro" id="IPR042557">
    <property type="entry name" value="SCO4226"/>
</dbReference>
<accession>A0A919U0K3</accession>
<dbReference type="Proteomes" id="UP000632740">
    <property type="component" value="Unassembled WGS sequence"/>
</dbReference>
<name>A0A919U0K3_9CELL</name>
<organism evidence="1 2">
    <name type="scientific">Cellulomonas chitinilytica</name>
    <dbReference type="NCBI Taxonomy" id="398759"/>
    <lineage>
        <taxon>Bacteria</taxon>
        <taxon>Bacillati</taxon>
        <taxon>Actinomycetota</taxon>
        <taxon>Actinomycetes</taxon>
        <taxon>Micrococcales</taxon>
        <taxon>Cellulomonadaceae</taxon>
        <taxon>Cellulomonas</taxon>
    </lineage>
</organism>
<comment type="caution">
    <text evidence="1">The sequence shown here is derived from an EMBL/GenBank/DDBJ whole genome shotgun (WGS) entry which is preliminary data.</text>
</comment>
<evidence type="ECO:0000313" key="2">
    <source>
        <dbReference type="Proteomes" id="UP000632740"/>
    </source>
</evidence>
<reference evidence="1" key="1">
    <citation type="submission" date="2021-01" db="EMBL/GenBank/DDBJ databases">
        <title>Whole genome shotgun sequence of Cellulomonas chitinilytica NBRC 110799.</title>
        <authorList>
            <person name="Komaki H."/>
            <person name="Tamura T."/>
        </authorList>
    </citation>
    <scope>NUCLEOTIDE SEQUENCE</scope>
    <source>
        <strain evidence="1">NBRC 110799</strain>
    </source>
</reference>
<dbReference type="Gene3D" id="3.30.70.3090">
    <property type="entry name" value="ORF SCO4226, nickel-binding ferredoxin-like monomer"/>
    <property type="match status" value="1"/>
</dbReference>
<sequence length="84" mass="9145">MPLFMDVHETLPEGTTLADVRGAHAADLATQERHGVRYEKYWVDEASGRVFCLVDAPDAEAAAAVHREAHGLVADRLFAVVEGD</sequence>
<keyword evidence="2" id="KW-1185">Reference proteome</keyword>
<evidence type="ECO:0000313" key="1">
    <source>
        <dbReference type="EMBL" id="GIG22970.1"/>
    </source>
</evidence>
<evidence type="ECO:0008006" key="3">
    <source>
        <dbReference type="Google" id="ProtNLM"/>
    </source>
</evidence>
<dbReference type="EMBL" id="BONK01000014">
    <property type="protein sequence ID" value="GIG22970.1"/>
    <property type="molecule type" value="Genomic_DNA"/>
</dbReference>
<dbReference type="InterPro" id="IPR025336">
    <property type="entry name" value="SCO4226-like"/>
</dbReference>